<proteinExistence type="predicted"/>
<dbReference type="InterPro" id="IPR011854">
    <property type="entry name" value="HypE"/>
</dbReference>
<dbReference type="RefSeq" id="WP_262069876.1">
    <property type="nucleotide sequence ID" value="NZ_JAMXOC010000021.1"/>
</dbReference>
<organism evidence="2 3">
    <name type="scientific">Ohessyouella blattaphilus</name>
    <dbReference type="NCBI Taxonomy" id="2949333"/>
    <lineage>
        <taxon>Bacteria</taxon>
        <taxon>Bacillati</taxon>
        <taxon>Bacillota</taxon>
        <taxon>Clostridia</taxon>
        <taxon>Lachnospirales</taxon>
        <taxon>Lachnospiraceae</taxon>
        <taxon>Ohessyouella</taxon>
    </lineage>
</organism>
<sequence length="174" mass="19659">MPANKIVMTGTAGAYGASLLFALKEAEIRERFLPEFVKGLEATSQIQVENIDDFLSEQESFTVPIGKRGVLGAFFEMGKKLKVGFDIFQEAIPLSQEVIEMCEKYDINPYRLEDRGNYLIVTSSSEDLCARFQEAGIQATVVGVQRPDKEKRIIIDAEEVTYLQRQQELELEKL</sequence>
<evidence type="ECO:0000259" key="1">
    <source>
        <dbReference type="Pfam" id="PF02769"/>
    </source>
</evidence>
<gene>
    <name evidence="2" type="ORF">NK118_12110</name>
</gene>
<protein>
    <submittedName>
        <fullName evidence="2">AIR synthase-related protein</fullName>
    </submittedName>
</protein>
<accession>A0ABT1EJW5</accession>
<dbReference type="InterPro" id="IPR036676">
    <property type="entry name" value="PurM-like_C_sf"/>
</dbReference>
<name>A0ABT1EJW5_9FIRM</name>
<feature type="domain" description="PurM-like C-terminal" evidence="1">
    <location>
        <begin position="65"/>
        <end position="154"/>
    </location>
</feature>
<reference evidence="2 3" key="1">
    <citation type="journal article" date="2022" name="Genome Biol. Evol.">
        <title>Host diet, physiology and behaviors set the stage for Lachnospiraceae cladogenesis.</title>
        <authorList>
            <person name="Vera-Ponce De Leon A."/>
            <person name="Schneider M."/>
            <person name="Jahnes B.C."/>
            <person name="Sadowski V."/>
            <person name="Camuy-Velez L.A."/>
            <person name="Duan J."/>
            <person name="Sabree Z.L."/>
        </authorList>
    </citation>
    <scope>NUCLEOTIDE SEQUENCE [LARGE SCALE GENOMIC DNA]</scope>
    <source>
        <strain evidence="2 3">PAL227</strain>
    </source>
</reference>
<evidence type="ECO:0000313" key="2">
    <source>
        <dbReference type="EMBL" id="MCP1110995.1"/>
    </source>
</evidence>
<evidence type="ECO:0000313" key="3">
    <source>
        <dbReference type="Proteomes" id="UP001523565"/>
    </source>
</evidence>
<dbReference type="Gene3D" id="3.90.650.10">
    <property type="entry name" value="PurM-like C-terminal domain"/>
    <property type="match status" value="1"/>
</dbReference>
<dbReference type="Pfam" id="PF02769">
    <property type="entry name" value="AIRS_C"/>
    <property type="match status" value="1"/>
</dbReference>
<dbReference type="PANTHER" id="PTHR30303:SF4">
    <property type="entry name" value="HYDROGENASE EXPRESSION_FORMATION PROTEIN HYPE"/>
    <property type="match status" value="1"/>
</dbReference>
<dbReference type="PANTHER" id="PTHR30303">
    <property type="entry name" value="HYDROGENASE ISOENZYMES FORMATION PROTEIN HYPE"/>
    <property type="match status" value="1"/>
</dbReference>
<keyword evidence="3" id="KW-1185">Reference proteome</keyword>
<dbReference type="SUPFAM" id="SSF56042">
    <property type="entry name" value="PurM C-terminal domain-like"/>
    <property type="match status" value="1"/>
</dbReference>
<dbReference type="InterPro" id="IPR010918">
    <property type="entry name" value="PurM-like_C_dom"/>
</dbReference>
<comment type="caution">
    <text evidence="2">The sequence shown here is derived from an EMBL/GenBank/DDBJ whole genome shotgun (WGS) entry which is preliminary data.</text>
</comment>
<dbReference type="EMBL" id="JAMZFV010000021">
    <property type="protein sequence ID" value="MCP1110995.1"/>
    <property type="molecule type" value="Genomic_DNA"/>
</dbReference>
<dbReference type="Proteomes" id="UP001523565">
    <property type="component" value="Unassembled WGS sequence"/>
</dbReference>